<dbReference type="AlphaFoldDB" id="A0A0R2JBN6"/>
<reference evidence="2 3" key="1">
    <citation type="journal article" date="2015" name="Genome Announc.">
        <title>Expanding the biotechnology potential of lactobacilli through comparative genomics of 213 strains and associated genera.</title>
        <authorList>
            <person name="Sun Z."/>
            <person name="Harris H.M."/>
            <person name="McCann A."/>
            <person name="Guo C."/>
            <person name="Argimon S."/>
            <person name="Zhang W."/>
            <person name="Yang X."/>
            <person name="Jeffery I.B."/>
            <person name="Cooney J.C."/>
            <person name="Kagawa T.F."/>
            <person name="Liu W."/>
            <person name="Song Y."/>
            <person name="Salvetti E."/>
            <person name="Wrobel A."/>
            <person name="Rasinkangas P."/>
            <person name="Parkhill J."/>
            <person name="Rea M.C."/>
            <person name="O'Sullivan O."/>
            <person name="Ritari J."/>
            <person name="Douillard F.P."/>
            <person name="Paul Ross R."/>
            <person name="Yang R."/>
            <person name="Briner A.E."/>
            <person name="Felis G.E."/>
            <person name="de Vos W.M."/>
            <person name="Barrangou R."/>
            <person name="Klaenhammer T.R."/>
            <person name="Caufield P.W."/>
            <person name="Cui Y."/>
            <person name="Zhang H."/>
            <person name="O'Toole P.W."/>
        </authorList>
    </citation>
    <scope>NUCLEOTIDE SEQUENCE [LARGE SCALE GENOMIC DNA]</scope>
    <source>
        <strain evidence="2 3">DSM 20593</strain>
    </source>
</reference>
<dbReference type="PANTHER" id="PTHR47129">
    <property type="entry name" value="QUINONE OXIDOREDUCTASE 2"/>
    <property type="match status" value="1"/>
</dbReference>
<keyword evidence="3" id="KW-1185">Reference proteome</keyword>
<dbReference type="Gene3D" id="3.90.25.10">
    <property type="entry name" value="UDP-galactose 4-epimerase, domain 1"/>
    <property type="match status" value="1"/>
</dbReference>
<evidence type="ECO:0000259" key="1">
    <source>
        <dbReference type="Pfam" id="PF13460"/>
    </source>
</evidence>
<organism evidence="2 3">
    <name type="scientific">Weissella kandleri</name>
    <dbReference type="NCBI Taxonomy" id="1616"/>
    <lineage>
        <taxon>Bacteria</taxon>
        <taxon>Bacillati</taxon>
        <taxon>Bacillota</taxon>
        <taxon>Bacilli</taxon>
        <taxon>Lactobacillales</taxon>
        <taxon>Lactobacillaceae</taxon>
        <taxon>Weissella</taxon>
    </lineage>
</organism>
<dbReference type="STRING" id="1616.IV73_GL001212"/>
<dbReference type="InterPro" id="IPR052718">
    <property type="entry name" value="NmrA-type_oxidoreductase"/>
</dbReference>
<dbReference type="SUPFAM" id="SSF51735">
    <property type="entry name" value="NAD(P)-binding Rossmann-fold domains"/>
    <property type="match status" value="1"/>
</dbReference>
<evidence type="ECO:0000313" key="2">
    <source>
        <dbReference type="EMBL" id="KRN74703.1"/>
    </source>
</evidence>
<dbReference type="Gene3D" id="3.40.50.720">
    <property type="entry name" value="NAD(P)-binding Rossmann-like Domain"/>
    <property type="match status" value="1"/>
</dbReference>
<dbReference type="RefSeq" id="WP_057756264.1">
    <property type="nucleotide sequence ID" value="NZ_JQBP01000007.1"/>
</dbReference>
<evidence type="ECO:0000313" key="3">
    <source>
        <dbReference type="Proteomes" id="UP000051655"/>
    </source>
</evidence>
<dbReference type="Pfam" id="PF13460">
    <property type="entry name" value="NAD_binding_10"/>
    <property type="match status" value="1"/>
</dbReference>
<dbReference type="EMBL" id="JQBP01000007">
    <property type="protein sequence ID" value="KRN74703.1"/>
    <property type="molecule type" value="Genomic_DNA"/>
</dbReference>
<dbReference type="PANTHER" id="PTHR47129:SF1">
    <property type="entry name" value="NMRA-LIKE DOMAIN-CONTAINING PROTEIN"/>
    <property type="match status" value="1"/>
</dbReference>
<dbReference type="OrthoDB" id="152510at2"/>
<dbReference type="Proteomes" id="UP000051655">
    <property type="component" value="Unassembled WGS sequence"/>
</dbReference>
<dbReference type="InterPro" id="IPR036291">
    <property type="entry name" value="NAD(P)-bd_dom_sf"/>
</dbReference>
<dbReference type="InterPro" id="IPR016040">
    <property type="entry name" value="NAD(P)-bd_dom"/>
</dbReference>
<protein>
    <recommendedName>
        <fullName evidence="1">NAD(P)-binding domain-containing protein</fullName>
    </recommendedName>
</protein>
<gene>
    <name evidence="2" type="ORF">IV73_GL001212</name>
</gene>
<feature type="domain" description="NAD(P)-binding" evidence="1">
    <location>
        <begin position="10"/>
        <end position="148"/>
    </location>
</feature>
<proteinExistence type="predicted"/>
<name>A0A0R2JBN6_9LACO</name>
<dbReference type="PATRIC" id="fig|1616.3.peg.1244"/>
<comment type="caution">
    <text evidence="2">The sequence shown here is derived from an EMBL/GenBank/DDBJ whole genome shotgun (WGS) entry which is preliminary data.</text>
</comment>
<sequence>MTTYGITSITGRFGQFALNELLKNIPADHIVGFARDIQKGQKIVPDGVTVRLGDFTQPEALAQSFQGIDRLLFISSIPGQQVSRGQQHQNVVQAARQAQVEHIVYTSFPHADTATTPLAADHFATEQAITAAGISHSFLRNNWYLENELAFIKAGGAQEPLLDATDHAHVGWALEQEYAIGAAKVLQMEQPKTIYEFSGPANTFADLAQAMPYQPQVQPVTLTQMRQILTDKGLSSAAIEAKMMVQTLIHDRQLAQTANDLTEVLGHPLTPLTEAVQQILKK</sequence>
<accession>A0A0R2JBN6</accession>